<dbReference type="Proteomes" id="UP000004994">
    <property type="component" value="Chromosome 11"/>
</dbReference>
<dbReference type="InParanoid" id="A0A3Q7IVA7"/>
<dbReference type="Gramene" id="Solyc11g027690.1.1">
    <property type="protein sequence ID" value="Solyc11g027690.1.1.1"/>
    <property type="gene ID" value="Solyc11g027690.1"/>
</dbReference>
<evidence type="ECO:0000313" key="2">
    <source>
        <dbReference type="EnsemblPlants" id="Solyc11g027690.1.1.1"/>
    </source>
</evidence>
<evidence type="ECO:0000256" key="1">
    <source>
        <dbReference type="SAM" id="MobiDB-lite"/>
    </source>
</evidence>
<feature type="compositionally biased region" description="Polar residues" evidence="1">
    <location>
        <begin position="66"/>
        <end position="83"/>
    </location>
</feature>
<keyword evidence="3" id="KW-1185">Reference proteome</keyword>
<accession>A0A3Q7IVA7</accession>
<sequence length="83" mass="9345">MEQCRKGKSAKWIRNYGKRICSEGWARGSQSRTRRWTERAAPAVKAGHRVPDWGRTRNGSFGGLPRTSNSQLRTGTNKGNLTI</sequence>
<protein>
    <submittedName>
        <fullName evidence="2">Uncharacterized protein</fullName>
    </submittedName>
</protein>
<feature type="region of interest" description="Disordered" evidence="1">
    <location>
        <begin position="49"/>
        <end position="83"/>
    </location>
</feature>
<evidence type="ECO:0000313" key="3">
    <source>
        <dbReference type="Proteomes" id="UP000004994"/>
    </source>
</evidence>
<dbReference type="PaxDb" id="4081-Solyc11g027690.1.1"/>
<proteinExistence type="predicted"/>
<dbReference type="OMA" id="RICSEGW"/>
<organism evidence="2">
    <name type="scientific">Solanum lycopersicum</name>
    <name type="common">Tomato</name>
    <name type="synonym">Lycopersicon esculentum</name>
    <dbReference type="NCBI Taxonomy" id="4081"/>
    <lineage>
        <taxon>Eukaryota</taxon>
        <taxon>Viridiplantae</taxon>
        <taxon>Streptophyta</taxon>
        <taxon>Embryophyta</taxon>
        <taxon>Tracheophyta</taxon>
        <taxon>Spermatophyta</taxon>
        <taxon>Magnoliopsida</taxon>
        <taxon>eudicotyledons</taxon>
        <taxon>Gunneridae</taxon>
        <taxon>Pentapetalae</taxon>
        <taxon>asterids</taxon>
        <taxon>lamiids</taxon>
        <taxon>Solanales</taxon>
        <taxon>Solanaceae</taxon>
        <taxon>Solanoideae</taxon>
        <taxon>Solaneae</taxon>
        <taxon>Solanum</taxon>
        <taxon>Solanum subgen. Lycopersicon</taxon>
    </lineage>
</organism>
<reference evidence="2" key="1">
    <citation type="journal article" date="2012" name="Nature">
        <title>The tomato genome sequence provides insights into fleshy fruit evolution.</title>
        <authorList>
            <consortium name="Tomato Genome Consortium"/>
        </authorList>
    </citation>
    <scope>NUCLEOTIDE SEQUENCE [LARGE SCALE GENOMIC DNA]</scope>
    <source>
        <strain evidence="2">cv. Heinz 1706</strain>
    </source>
</reference>
<dbReference type="EnsemblPlants" id="Solyc11g027690.1.1">
    <property type="protein sequence ID" value="Solyc11g027690.1.1.1"/>
    <property type="gene ID" value="Solyc11g027690.1"/>
</dbReference>
<reference evidence="2" key="2">
    <citation type="submission" date="2019-01" db="UniProtKB">
        <authorList>
            <consortium name="EnsemblPlants"/>
        </authorList>
    </citation>
    <scope>IDENTIFICATION</scope>
    <source>
        <strain evidence="2">cv. Heinz 1706</strain>
    </source>
</reference>
<dbReference type="AlphaFoldDB" id="A0A3Q7IVA7"/>
<name>A0A3Q7IVA7_SOLLC</name>